<dbReference type="Proteomes" id="UP000051861">
    <property type="component" value="Unassembled WGS sequence"/>
</dbReference>
<keyword evidence="2" id="KW-0813">Transport</keyword>
<keyword evidence="6" id="KW-0406">Ion transport</keyword>
<dbReference type="InterPro" id="IPR004100">
    <property type="entry name" value="ATPase_F1/V1/A1_a/bsu_N"/>
</dbReference>
<evidence type="ECO:0000256" key="1">
    <source>
        <dbReference type="ARBA" id="ARBA00008936"/>
    </source>
</evidence>
<sequence length="95" mass="9687">MTKAGTIIKVAGPLVVAKGVPNARMADVVKVGEGGLIGEIIELKEELASIQVYEETSGIGAGDPVVSTGMPLSVELGPGLIGSIYDGMQRPLNVL</sequence>
<dbReference type="SUPFAM" id="SSF50615">
    <property type="entry name" value="N-terminal domain of alpha and beta subunits of F1 ATP synthase"/>
    <property type="match status" value="1"/>
</dbReference>
<dbReference type="InterPro" id="IPR036121">
    <property type="entry name" value="ATPase_F1/V1/A1_a/bsu_N_sf"/>
</dbReference>
<dbReference type="GO" id="GO:1902495">
    <property type="term" value="C:transmembrane transporter complex"/>
    <property type="evidence" value="ECO:0007669"/>
    <property type="project" value="UniProtKB-ARBA"/>
</dbReference>
<dbReference type="EMBL" id="LIZX01000081">
    <property type="protein sequence ID" value="KPJ66427.1"/>
    <property type="molecule type" value="Genomic_DNA"/>
</dbReference>
<reference evidence="8 9" key="1">
    <citation type="journal article" date="2015" name="Microbiome">
        <title>Genomic resolution of linkages in carbon, nitrogen, and sulfur cycling among widespread estuary sediment bacteria.</title>
        <authorList>
            <person name="Baker B.J."/>
            <person name="Lazar C.S."/>
            <person name="Teske A.P."/>
            <person name="Dick G.J."/>
        </authorList>
    </citation>
    <scope>NUCLEOTIDE SEQUENCE [LARGE SCALE GENOMIC DNA]</scope>
    <source>
        <strain evidence="8">DG_54_3</strain>
    </source>
</reference>
<dbReference type="InterPro" id="IPR027417">
    <property type="entry name" value="P-loop_NTPase"/>
</dbReference>
<evidence type="ECO:0000256" key="4">
    <source>
        <dbReference type="ARBA" id="ARBA00022840"/>
    </source>
</evidence>
<dbReference type="GO" id="GO:0005524">
    <property type="term" value="F:ATP binding"/>
    <property type="evidence" value="ECO:0007669"/>
    <property type="project" value="UniProtKB-KW"/>
</dbReference>
<name>A0A0S7XW77_UNCSA</name>
<dbReference type="PANTHER" id="PTHR43607">
    <property type="entry name" value="V-TYPE PROTON ATPASE CATALYTIC SUBUNIT A"/>
    <property type="match status" value="1"/>
</dbReference>
<dbReference type="GO" id="GO:0016469">
    <property type="term" value="C:proton-transporting two-sector ATPase complex"/>
    <property type="evidence" value="ECO:0007669"/>
    <property type="project" value="UniProtKB-ARBA"/>
</dbReference>
<dbReference type="FunFam" id="2.40.30.20:FF:000009">
    <property type="entry name" value="V-type proton ATPase catalytic subunit A"/>
    <property type="match status" value="1"/>
</dbReference>
<keyword evidence="4" id="KW-0067">ATP-binding</keyword>
<gene>
    <name evidence="8" type="ORF">AMJ44_08420</name>
</gene>
<evidence type="ECO:0000313" key="9">
    <source>
        <dbReference type="Proteomes" id="UP000051861"/>
    </source>
</evidence>
<dbReference type="GO" id="GO:0046961">
    <property type="term" value="F:proton-transporting ATPase activity, rotational mechanism"/>
    <property type="evidence" value="ECO:0007669"/>
    <property type="project" value="InterPro"/>
</dbReference>
<dbReference type="GO" id="GO:0046034">
    <property type="term" value="P:ATP metabolic process"/>
    <property type="evidence" value="ECO:0007669"/>
    <property type="project" value="InterPro"/>
</dbReference>
<feature type="non-terminal residue" evidence="8">
    <location>
        <position position="95"/>
    </location>
</feature>
<comment type="similarity">
    <text evidence="1">Belongs to the ATPase alpha/beta chains family.</text>
</comment>
<evidence type="ECO:0000256" key="2">
    <source>
        <dbReference type="ARBA" id="ARBA00022448"/>
    </source>
</evidence>
<evidence type="ECO:0000256" key="5">
    <source>
        <dbReference type="ARBA" id="ARBA00022967"/>
    </source>
</evidence>
<evidence type="ECO:0000259" key="7">
    <source>
        <dbReference type="Pfam" id="PF02874"/>
    </source>
</evidence>
<dbReference type="InterPro" id="IPR023366">
    <property type="entry name" value="ATP_synth_asu-like_sf"/>
</dbReference>
<proteinExistence type="inferred from homology"/>
<evidence type="ECO:0000313" key="8">
    <source>
        <dbReference type="EMBL" id="KPJ66427.1"/>
    </source>
</evidence>
<accession>A0A0S7XW77</accession>
<keyword evidence="3" id="KW-0547">Nucleotide-binding</keyword>
<dbReference type="Pfam" id="PF02874">
    <property type="entry name" value="ATP-synt_ab_N"/>
    <property type="match status" value="1"/>
</dbReference>
<evidence type="ECO:0000256" key="6">
    <source>
        <dbReference type="ARBA" id="ARBA00023065"/>
    </source>
</evidence>
<dbReference type="PANTHER" id="PTHR43607:SF1">
    <property type="entry name" value="H(+)-TRANSPORTING TWO-SECTOR ATPASE"/>
    <property type="match status" value="1"/>
</dbReference>
<evidence type="ECO:0000256" key="3">
    <source>
        <dbReference type="ARBA" id="ARBA00022741"/>
    </source>
</evidence>
<comment type="caution">
    <text evidence="8">The sequence shown here is derived from an EMBL/GenBank/DDBJ whole genome shotgun (WGS) entry which is preliminary data.</text>
</comment>
<organism evidence="8 9">
    <name type="scientific">candidate division WOR-1 bacterium DG_54_3</name>
    <dbReference type="NCBI Taxonomy" id="1703775"/>
    <lineage>
        <taxon>Bacteria</taxon>
        <taxon>Bacillati</taxon>
        <taxon>Saganbacteria</taxon>
    </lineage>
</organism>
<dbReference type="Gene3D" id="3.40.50.300">
    <property type="entry name" value="P-loop containing nucleotide triphosphate hydrolases"/>
    <property type="match status" value="1"/>
</dbReference>
<dbReference type="Gene3D" id="2.40.30.20">
    <property type="match status" value="1"/>
</dbReference>
<dbReference type="AlphaFoldDB" id="A0A0S7XW77"/>
<feature type="domain" description="ATPase F1/V1/A1 complex alpha/beta subunit N-terminal" evidence="7">
    <location>
        <begin position="7"/>
        <end position="69"/>
    </location>
</feature>
<protein>
    <recommendedName>
        <fullName evidence="7">ATPase F1/V1/A1 complex alpha/beta subunit N-terminal domain-containing protein</fullName>
    </recommendedName>
</protein>
<keyword evidence="5" id="KW-1278">Translocase</keyword>
<dbReference type="InterPro" id="IPR022878">
    <property type="entry name" value="V-ATPase_asu"/>
</dbReference>